<dbReference type="PANTHER" id="PTHR16023">
    <property type="entry name" value="TAX1 BINDING PROTEIN-RELATED"/>
    <property type="match status" value="1"/>
</dbReference>
<reference evidence="6" key="2">
    <citation type="submission" date="2025-09" db="UniProtKB">
        <authorList>
            <consortium name="Ensembl"/>
        </authorList>
    </citation>
    <scope>IDENTIFICATION</scope>
</reference>
<dbReference type="InterPro" id="IPR026825">
    <property type="entry name" value="Vac14"/>
</dbReference>
<evidence type="ECO:0000259" key="5">
    <source>
        <dbReference type="Pfam" id="PF11916"/>
    </source>
</evidence>
<comment type="subcellular location">
    <subcellularLocation>
        <location evidence="1">Endomembrane system</location>
    </subcellularLocation>
</comment>
<sequence length="309" mass="34855">MGRARGEAQEDPEWDSWGLLNEASEPLAFASLAGQFPTREAKAEEALQTHAYTPGAKEPPALCLSWPSRGRGGCRAPSLCTALCLLLNAENIFHSMADILLREEDLRFASTMVHTLNTILLTSSELFQLRNQLKDLKSPESRNLFCCLYRSWCHNPVTTVSLCFLTQNYKHAYDLIQKFGDLEVTVDFLIEVDKLVQLIECPIFTYLRLQLLDVKSNPYLLKALYGLLMLLPQSNAFQLLSHRLQCVPNPELMQTSCARASRKTLVGPAIDYAELLQHFERVQGKHLQSRHQRAVRAGEPPERRGAAAF</sequence>
<dbReference type="AlphaFoldDB" id="A0A8C5S625"/>
<protein>
    <submittedName>
        <fullName evidence="6">VAC14 component of PIKFYVE complex</fullName>
    </submittedName>
</protein>
<dbReference type="PANTHER" id="PTHR16023:SF0">
    <property type="entry name" value="PROTEIN VAC14 HOMOLOG"/>
    <property type="match status" value="1"/>
</dbReference>
<keyword evidence="2" id="KW-0677">Repeat</keyword>
<dbReference type="Pfam" id="PF11916">
    <property type="entry name" value="Vac14_Fig4_bd"/>
    <property type="match status" value="1"/>
</dbReference>
<dbReference type="Ensembl" id="ENSLLTT00000013783.1">
    <property type="protein sequence ID" value="ENSLLTP00000013272.1"/>
    <property type="gene ID" value="ENSLLTG00000010138.1"/>
</dbReference>
<feature type="compositionally biased region" description="Basic and acidic residues" evidence="4">
    <location>
        <begin position="299"/>
        <end position="309"/>
    </location>
</feature>
<reference evidence="6" key="1">
    <citation type="submission" date="2025-08" db="UniProtKB">
        <authorList>
            <consortium name="Ensembl"/>
        </authorList>
    </citation>
    <scope>IDENTIFICATION</scope>
</reference>
<evidence type="ECO:0000256" key="3">
    <source>
        <dbReference type="ARBA" id="ARBA00023136"/>
    </source>
</evidence>
<feature type="domain" description="Vacuolar protein 14 C-terminal Fig4-binding" evidence="5">
    <location>
        <begin position="77"/>
        <end position="247"/>
    </location>
</feature>
<evidence type="ECO:0000313" key="6">
    <source>
        <dbReference type="Ensembl" id="ENSLLTP00000013272.1"/>
    </source>
</evidence>
<dbReference type="Proteomes" id="UP000694406">
    <property type="component" value="Unplaced"/>
</dbReference>
<evidence type="ECO:0000256" key="4">
    <source>
        <dbReference type="SAM" id="MobiDB-lite"/>
    </source>
</evidence>
<dbReference type="GeneTree" id="ENSGT00390000008385"/>
<name>A0A8C5S625_LATLA</name>
<proteinExistence type="predicted"/>
<keyword evidence="3" id="KW-0472">Membrane</keyword>
<dbReference type="GO" id="GO:0070772">
    <property type="term" value="C:PAS complex"/>
    <property type="evidence" value="ECO:0007669"/>
    <property type="project" value="InterPro"/>
</dbReference>
<keyword evidence="7" id="KW-1185">Reference proteome</keyword>
<accession>A0A8C5S625</accession>
<evidence type="ECO:0000256" key="2">
    <source>
        <dbReference type="ARBA" id="ARBA00022737"/>
    </source>
</evidence>
<feature type="region of interest" description="Disordered" evidence="4">
    <location>
        <begin position="290"/>
        <end position="309"/>
    </location>
</feature>
<dbReference type="GO" id="GO:0006661">
    <property type="term" value="P:phosphatidylinositol biosynthetic process"/>
    <property type="evidence" value="ECO:0007669"/>
    <property type="project" value="InterPro"/>
</dbReference>
<organism evidence="6 7">
    <name type="scientific">Laticauda laticaudata</name>
    <name type="common">Blue-ringed sea krait</name>
    <name type="synonym">Blue-lipped sea krait</name>
    <dbReference type="NCBI Taxonomy" id="8630"/>
    <lineage>
        <taxon>Eukaryota</taxon>
        <taxon>Metazoa</taxon>
        <taxon>Chordata</taxon>
        <taxon>Craniata</taxon>
        <taxon>Vertebrata</taxon>
        <taxon>Euteleostomi</taxon>
        <taxon>Lepidosauria</taxon>
        <taxon>Squamata</taxon>
        <taxon>Bifurcata</taxon>
        <taxon>Unidentata</taxon>
        <taxon>Episquamata</taxon>
        <taxon>Toxicofera</taxon>
        <taxon>Serpentes</taxon>
        <taxon>Colubroidea</taxon>
        <taxon>Elapidae</taxon>
        <taxon>Laticaudinae</taxon>
        <taxon>Laticauda</taxon>
    </lineage>
</organism>
<evidence type="ECO:0000256" key="1">
    <source>
        <dbReference type="ARBA" id="ARBA00004308"/>
    </source>
</evidence>
<evidence type="ECO:0000313" key="7">
    <source>
        <dbReference type="Proteomes" id="UP000694406"/>
    </source>
</evidence>
<dbReference type="GO" id="GO:0010008">
    <property type="term" value="C:endosome membrane"/>
    <property type="evidence" value="ECO:0007669"/>
    <property type="project" value="TreeGrafter"/>
</dbReference>
<dbReference type="InterPro" id="IPR021841">
    <property type="entry name" value="VAC14_Fig4p-bd"/>
</dbReference>